<evidence type="ECO:0000313" key="3">
    <source>
        <dbReference type="Proteomes" id="UP000727490"/>
    </source>
</evidence>
<proteinExistence type="predicted"/>
<comment type="caution">
    <text evidence="2">The sequence shown here is derived from an EMBL/GenBank/DDBJ whole genome shotgun (WGS) entry which is preliminary data.</text>
</comment>
<dbReference type="Pfam" id="PF08327">
    <property type="entry name" value="AHSA1"/>
    <property type="match status" value="1"/>
</dbReference>
<dbReference type="InterPro" id="IPR013538">
    <property type="entry name" value="ASHA1/2-like_C"/>
</dbReference>
<evidence type="ECO:0000259" key="1">
    <source>
        <dbReference type="Pfam" id="PF08327"/>
    </source>
</evidence>
<keyword evidence="3" id="KW-1185">Reference proteome</keyword>
<reference evidence="2 3" key="1">
    <citation type="journal article" date="2020" name="Syst. Appl. Microbiol.">
        <title>Arthrospiribacter ruber gen. nov., sp. nov., a novel bacterium isolated from Arthrospira cultures.</title>
        <authorList>
            <person name="Waleron M."/>
            <person name="Misztak A."/>
            <person name="Waleron M.M."/>
            <person name="Furmaniak M."/>
            <person name="Mrozik A."/>
            <person name="Waleron K."/>
        </authorList>
    </citation>
    <scope>NUCLEOTIDE SEQUENCE [LARGE SCALE GENOMIC DNA]</scope>
    <source>
        <strain evidence="2 3">DPMB0001</strain>
    </source>
</reference>
<gene>
    <name evidence="2" type="ORF">EGN73_20950</name>
</gene>
<evidence type="ECO:0000313" key="2">
    <source>
        <dbReference type="EMBL" id="MBW3470260.1"/>
    </source>
</evidence>
<dbReference type="AlphaFoldDB" id="A0A951MIB4"/>
<accession>A0A951MIB4</accession>
<dbReference type="RefSeq" id="WP_219293971.1">
    <property type="nucleotide sequence ID" value="NZ_RPHB01000013.1"/>
</dbReference>
<dbReference type="Proteomes" id="UP000727490">
    <property type="component" value="Unassembled WGS sequence"/>
</dbReference>
<protein>
    <submittedName>
        <fullName evidence="2">Activator of HSP90 ATPase</fullName>
    </submittedName>
</protein>
<name>A0A951MIB4_9BACT</name>
<sequence>MKAEKIIISSYVNAKTEKVWQYYNQANHIVNWNFASDDWCCPKVESDFIEGGKYVARMEAKDGSFGFDFEAVFDEIREPERVAYTMGDGRRAEIKFKPEGEFTLVKISFDPDQSHSKEMQQEGWQAILNNFKKYVETH</sequence>
<feature type="domain" description="Activator of Hsp90 ATPase homologue 1/2-like C-terminal" evidence="1">
    <location>
        <begin position="13"/>
        <end position="136"/>
    </location>
</feature>
<dbReference type="EMBL" id="RPHB01000013">
    <property type="protein sequence ID" value="MBW3470260.1"/>
    <property type="molecule type" value="Genomic_DNA"/>
</dbReference>
<organism evidence="2 3">
    <name type="scientific">Arthrospiribacter ruber</name>
    <dbReference type="NCBI Taxonomy" id="2487934"/>
    <lineage>
        <taxon>Bacteria</taxon>
        <taxon>Pseudomonadati</taxon>
        <taxon>Bacteroidota</taxon>
        <taxon>Cytophagia</taxon>
        <taxon>Cytophagales</taxon>
        <taxon>Cyclobacteriaceae</taxon>
        <taxon>Arthrospiribacter</taxon>
    </lineage>
</organism>